<protein>
    <recommendedName>
        <fullName evidence="1">DUF5615 domain-containing protein</fullName>
    </recommendedName>
</protein>
<accession>A0A512RFE8</accession>
<proteinExistence type="predicted"/>
<dbReference type="InterPro" id="IPR041049">
    <property type="entry name" value="DUF5615"/>
</dbReference>
<dbReference type="RefSeq" id="WP_146857901.1">
    <property type="nucleotide sequence ID" value="NZ_BKAU01000001.1"/>
</dbReference>
<dbReference type="OrthoDB" id="27473at2"/>
<name>A0A512RFE8_9BACT</name>
<feature type="domain" description="DUF5615" evidence="1">
    <location>
        <begin position="7"/>
        <end position="115"/>
    </location>
</feature>
<keyword evidence="3" id="KW-1185">Reference proteome</keyword>
<reference evidence="2 3" key="1">
    <citation type="submission" date="2019-07" db="EMBL/GenBank/DDBJ databases">
        <title>Whole genome shotgun sequence of Chitinophaga cymbidii NBRC 109752.</title>
        <authorList>
            <person name="Hosoyama A."/>
            <person name="Uohara A."/>
            <person name="Ohji S."/>
            <person name="Ichikawa N."/>
        </authorList>
    </citation>
    <scope>NUCLEOTIDE SEQUENCE [LARGE SCALE GENOMIC DNA]</scope>
    <source>
        <strain evidence="2 3">NBRC 109752</strain>
    </source>
</reference>
<evidence type="ECO:0000313" key="3">
    <source>
        <dbReference type="Proteomes" id="UP000321436"/>
    </source>
</evidence>
<dbReference type="Pfam" id="PF18480">
    <property type="entry name" value="DUF5615"/>
    <property type="match status" value="1"/>
</dbReference>
<dbReference type="Proteomes" id="UP000321436">
    <property type="component" value="Unassembled WGS sequence"/>
</dbReference>
<organism evidence="2 3">
    <name type="scientific">Chitinophaga cymbidii</name>
    <dbReference type="NCBI Taxonomy" id="1096750"/>
    <lineage>
        <taxon>Bacteria</taxon>
        <taxon>Pseudomonadati</taxon>
        <taxon>Bacteroidota</taxon>
        <taxon>Chitinophagia</taxon>
        <taxon>Chitinophagales</taxon>
        <taxon>Chitinophagaceae</taxon>
        <taxon>Chitinophaga</taxon>
    </lineage>
</organism>
<sequence>MQPEWEIWIDVNISPAIAKWIRDETGIQTKSAYTLELYTLPDIEIYRKAKEYGNVILISKDADFPELISKQGAPPKLINIKIGNCNNQTLWELLKPHINKAINLLITDNIDIVEIDSVTR</sequence>
<comment type="caution">
    <text evidence="2">The sequence shown here is derived from an EMBL/GenBank/DDBJ whole genome shotgun (WGS) entry which is preliminary data.</text>
</comment>
<dbReference type="AlphaFoldDB" id="A0A512RFE8"/>
<evidence type="ECO:0000313" key="2">
    <source>
        <dbReference type="EMBL" id="GEP94430.1"/>
    </source>
</evidence>
<dbReference type="EMBL" id="BKAU01000001">
    <property type="protein sequence ID" value="GEP94430.1"/>
    <property type="molecule type" value="Genomic_DNA"/>
</dbReference>
<gene>
    <name evidence="2" type="ORF">CCY01nite_06900</name>
</gene>
<evidence type="ECO:0000259" key="1">
    <source>
        <dbReference type="Pfam" id="PF18480"/>
    </source>
</evidence>